<reference evidence="1" key="1">
    <citation type="submission" date="2015-05" db="EMBL/GenBank/DDBJ databases">
        <title>Permanent draft genome of Rhodopirellula islandicus K833.</title>
        <authorList>
            <person name="Kizina J."/>
            <person name="Richter M."/>
            <person name="Glockner F.O."/>
            <person name="Harder J."/>
        </authorList>
    </citation>
    <scope>NUCLEOTIDE SEQUENCE [LARGE SCALE GENOMIC DNA]</scope>
    <source>
        <strain evidence="1">K833</strain>
    </source>
</reference>
<evidence type="ECO:0000313" key="1">
    <source>
        <dbReference type="EMBL" id="KLU02387.1"/>
    </source>
</evidence>
<comment type="caution">
    <text evidence="1">The sequence shown here is derived from an EMBL/GenBank/DDBJ whole genome shotgun (WGS) entry which is preliminary data.</text>
</comment>
<accession>A0A0J1B6P4</accession>
<protein>
    <submittedName>
        <fullName evidence="1">Uncharacterized protein</fullName>
    </submittedName>
</protein>
<name>A0A0J1B6P4_RHOIS</name>
<dbReference type="EMBL" id="LECT01000044">
    <property type="protein sequence ID" value="KLU02387.1"/>
    <property type="molecule type" value="Genomic_DNA"/>
</dbReference>
<dbReference type="STRING" id="595434.RISK_005453"/>
<evidence type="ECO:0000313" key="2">
    <source>
        <dbReference type="Proteomes" id="UP000036367"/>
    </source>
</evidence>
<gene>
    <name evidence="1" type="ORF">RISK_005453</name>
</gene>
<sequence>MAMLMLTANLCGDRKADQAHASPLGAMKFGDFSLGVQRLASGVATQPSLGL</sequence>
<keyword evidence="2" id="KW-1185">Reference proteome</keyword>
<organism evidence="1 2">
    <name type="scientific">Rhodopirellula islandica</name>
    <dbReference type="NCBI Taxonomy" id="595434"/>
    <lineage>
        <taxon>Bacteria</taxon>
        <taxon>Pseudomonadati</taxon>
        <taxon>Planctomycetota</taxon>
        <taxon>Planctomycetia</taxon>
        <taxon>Pirellulales</taxon>
        <taxon>Pirellulaceae</taxon>
        <taxon>Rhodopirellula</taxon>
    </lineage>
</organism>
<dbReference type="AlphaFoldDB" id="A0A0J1B6P4"/>
<proteinExistence type="predicted"/>
<dbReference type="Proteomes" id="UP000036367">
    <property type="component" value="Unassembled WGS sequence"/>
</dbReference>